<feature type="signal peptide" evidence="1">
    <location>
        <begin position="1"/>
        <end position="21"/>
    </location>
</feature>
<proteinExistence type="predicted"/>
<feature type="chain" id="PRO_5038850765" description="DUF5776 domain-containing protein" evidence="1">
    <location>
        <begin position="22"/>
        <end position="131"/>
    </location>
</feature>
<keyword evidence="3" id="KW-1185">Reference proteome</keyword>
<evidence type="ECO:0000313" key="3">
    <source>
        <dbReference type="Proteomes" id="UP000093267"/>
    </source>
</evidence>
<organism evidence="2 3">
    <name type="scientific">Secundilactobacillus paracollinoides</name>
    <dbReference type="NCBI Taxonomy" id="240427"/>
    <lineage>
        <taxon>Bacteria</taxon>
        <taxon>Bacillati</taxon>
        <taxon>Bacillota</taxon>
        <taxon>Bacilli</taxon>
        <taxon>Lactobacillales</taxon>
        <taxon>Lactobacillaceae</taxon>
        <taxon>Secundilactobacillus</taxon>
    </lineage>
</organism>
<accession>A0A1B2IXL9</accession>
<dbReference type="OrthoDB" id="2321849at2"/>
<dbReference type="Proteomes" id="UP000093267">
    <property type="component" value="Chromosome"/>
</dbReference>
<dbReference type="AlphaFoldDB" id="A0A1B2IXL9"/>
<gene>
    <name evidence="2" type="ORF">AYR63_06305</name>
</gene>
<evidence type="ECO:0000256" key="1">
    <source>
        <dbReference type="SAM" id="SignalP"/>
    </source>
</evidence>
<protein>
    <recommendedName>
        <fullName evidence="4">DUF5776 domain-containing protein</fullName>
    </recommendedName>
</protein>
<dbReference type="RefSeq" id="WP_054711872.1">
    <property type="nucleotide sequence ID" value="NZ_CP014912.1"/>
</dbReference>
<dbReference type="EMBL" id="CP014924">
    <property type="protein sequence ID" value="ANZ66783.1"/>
    <property type="molecule type" value="Genomic_DNA"/>
</dbReference>
<reference evidence="2 3" key="1">
    <citation type="submission" date="2016-03" db="EMBL/GenBank/DDBJ databases">
        <title>Pediococcus and Lactobacillus from brewery environment - whole genome sequencing and assembly.</title>
        <authorList>
            <person name="Behr J."/>
            <person name="Geissler A.J."/>
            <person name="Vogel R.F."/>
        </authorList>
    </citation>
    <scope>NUCLEOTIDE SEQUENCE [LARGE SCALE GENOMIC DNA]</scope>
    <source>
        <strain evidence="2 3">TMW 1.1995</strain>
    </source>
</reference>
<dbReference type="KEGG" id="lpd:AYR62_12060"/>
<sequence length="131" mass="14761">MKNGLMTVTVFALATTLGLSATVGGTSAKAATWHKGTPKVFVGQKYRGPYIKSLRDIARHYEHVSATKTTYSVYGFQYAFKMTGTSYKYANKTYYIRGKSFGETMTVKIKRLSTKKIRILPAGTWQTMMRY</sequence>
<keyword evidence="1" id="KW-0732">Signal</keyword>
<evidence type="ECO:0000313" key="2">
    <source>
        <dbReference type="EMBL" id="ANZ66783.1"/>
    </source>
</evidence>
<evidence type="ECO:0008006" key="4">
    <source>
        <dbReference type="Google" id="ProtNLM"/>
    </source>
</evidence>
<name>A0A1B2IXL9_9LACO</name>